<dbReference type="EMBL" id="GBRH01242715">
    <property type="protein sequence ID" value="JAD55180.1"/>
    <property type="molecule type" value="Transcribed_RNA"/>
</dbReference>
<organism evidence="1">
    <name type="scientific">Arundo donax</name>
    <name type="common">Giant reed</name>
    <name type="synonym">Donax arundinaceus</name>
    <dbReference type="NCBI Taxonomy" id="35708"/>
    <lineage>
        <taxon>Eukaryota</taxon>
        <taxon>Viridiplantae</taxon>
        <taxon>Streptophyta</taxon>
        <taxon>Embryophyta</taxon>
        <taxon>Tracheophyta</taxon>
        <taxon>Spermatophyta</taxon>
        <taxon>Magnoliopsida</taxon>
        <taxon>Liliopsida</taxon>
        <taxon>Poales</taxon>
        <taxon>Poaceae</taxon>
        <taxon>PACMAD clade</taxon>
        <taxon>Arundinoideae</taxon>
        <taxon>Arundineae</taxon>
        <taxon>Arundo</taxon>
    </lineage>
</organism>
<evidence type="ECO:0000313" key="1">
    <source>
        <dbReference type="EMBL" id="JAD55180.1"/>
    </source>
</evidence>
<reference evidence="1" key="1">
    <citation type="submission" date="2014-09" db="EMBL/GenBank/DDBJ databases">
        <authorList>
            <person name="Magalhaes I.L.F."/>
            <person name="Oliveira U."/>
            <person name="Santos F.R."/>
            <person name="Vidigal T.H.D.A."/>
            <person name="Brescovit A.D."/>
            <person name="Santos A.J."/>
        </authorList>
    </citation>
    <scope>NUCLEOTIDE SEQUENCE</scope>
    <source>
        <tissue evidence="1">Shoot tissue taken approximately 20 cm above the soil surface</tissue>
    </source>
</reference>
<name>A0A0A9B200_ARUDO</name>
<dbReference type="AlphaFoldDB" id="A0A0A9B200"/>
<accession>A0A0A9B200</accession>
<reference evidence="1" key="2">
    <citation type="journal article" date="2015" name="Data Brief">
        <title>Shoot transcriptome of the giant reed, Arundo donax.</title>
        <authorList>
            <person name="Barrero R.A."/>
            <person name="Guerrero F.D."/>
            <person name="Moolhuijzen P."/>
            <person name="Goolsby J.A."/>
            <person name="Tidwell J."/>
            <person name="Bellgard S.E."/>
            <person name="Bellgard M.I."/>
        </authorList>
    </citation>
    <scope>NUCLEOTIDE SEQUENCE</scope>
    <source>
        <tissue evidence="1">Shoot tissue taken approximately 20 cm above the soil surface</tissue>
    </source>
</reference>
<sequence>MLLSALPLLDFHSSVVPQNAWVLILLSYHGISETR</sequence>
<protein>
    <submittedName>
        <fullName evidence="1">Uncharacterized protein</fullName>
    </submittedName>
</protein>
<proteinExistence type="predicted"/>